<evidence type="ECO:0000313" key="7">
    <source>
        <dbReference type="EMBL" id="KZP04303.1"/>
    </source>
</evidence>
<sequence>MPLVISQRGYLKYQDTSTGQLLVEHRTKFGTCNAMAQNRHNVPLVHLWPVVSVAMDPNSSGRYMSAVGQDGTVKIWDCRNWKGSVQEWSARGGSGQVEWSAKGSLAAASGGTVNHRRYMEHSLLKRLHPYTSRIPAGFCPFQDILTVSHSSGLSSILAPGSAKSEASWRRYNQMIALGPGFVGSLPLPSSPSAGSLPECSSRQSMVSNTTSEMSRYPLGCAQWIQ</sequence>
<feature type="domain" description="BING4 C-terminal" evidence="6">
    <location>
        <begin position="129"/>
        <end position="179"/>
    </location>
</feature>
<dbReference type="PANTHER" id="PTHR14085:SF3">
    <property type="entry name" value="WD REPEAT-CONTAINING PROTEIN 46"/>
    <property type="match status" value="1"/>
</dbReference>
<dbReference type="OrthoDB" id="10251154at2759"/>
<evidence type="ECO:0000256" key="2">
    <source>
        <dbReference type="ARBA" id="ARBA00022574"/>
    </source>
</evidence>
<evidence type="ECO:0000256" key="5">
    <source>
        <dbReference type="PROSITE-ProRule" id="PRU00221"/>
    </source>
</evidence>
<name>A0A167UU61_9AGAM</name>
<gene>
    <name evidence="7" type="ORF">FIBSPDRAFT_968251</name>
</gene>
<proteinExistence type="predicted"/>
<dbReference type="GO" id="GO:0030686">
    <property type="term" value="C:90S preribosome"/>
    <property type="evidence" value="ECO:0007669"/>
    <property type="project" value="TreeGrafter"/>
</dbReference>
<accession>A0A167UU61</accession>
<dbReference type="Gene3D" id="2.130.10.10">
    <property type="entry name" value="YVTN repeat-like/Quinoprotein amine dehydrogenase"/>
    <property type="match status" value="1"/>
</dbReference>
<dbReference type="InterPro" id="IPR040315">
    <property type="entry name" value="WDR46/Utp7"/>
</dbReference>
<dbReference type="GO" id="GO:0032040">
    <property type="term" value="C:small-subunit processome"/>
    <property type="evidence" value="ECO:0007669"/>
    <property type="project" value="TreeGrafter"/>
</dbReference>
<evidence type="ECO:0000256" key="3">
    <source>
        <dbReference type="ARBA" id="ARBA00022737"/>
    </source>
</evidence>
<keyword evidence="4" id="KW-0539">Nucleus</keyword>
<evidence type="ECO:0000256" key="1">
    <source>
        <dbReference type="ARBA" id="ARBA00004604"/>
    </source>
</evidence>
<organism evidence="7">
    <name type="scientific">Athelia psychrophila</name>
    <dbReference type="NCBI Taxonomy" id="1759441"/>
    <lineage>
        <taxon>Eukaryota</taxon>
        <taxon>Fungi</taxon>
        <taxon>Dikarya</taxon>
        <taxon>Basidiomycota</taxon>
        <taxon>Agaricomycotina</taxon>
        <taxon>Agaricomycetes</taxon>
        <taxon>Agaricomycetidae</taxon>
        <taxon>Atheliales</taxon>
        <taxon>Atheliaceae</taxon>
        <taxon>Athelia</taxon>
    </lineage>
</organism>
<comment type="subcellular location">
    <subcellularLocation>
        <location evidence="1">Nucleus</location>
        <location evidence="1">Nucleolus</location>
    </subcellularLocation>
</comment>
<keyword evidence="3" id="KW-0677">Repeat</keyword>
<dbReference type="GO" id="GO:0000462">
    <property type="term" value="P:maturation of SSU-rRNA from tricistronic rRNA transcript (SSU-rRNA, 5.8S rRNA, LSU-rRNA)"/>
    <property type="evidence" value="ECO:0007669"/>
    <property type="project" value="TreeGrafter"/>
</dbReference>
<dbReference type="EMBL" id="KV417936">
    <property type="protein sequence ID" value="KZP04303.1"/>
    <property type="molecule type" value="Genomic_DNA"/>
</dbReference>
<dbReference type="STRING" id="436010.A0A167UU61"/>
<dbReference type="InterPro" id="IPR015943">
    <property type="entry name" value="WD40/YVTN_repeat-like_dom_sf"/>
</dbReference>
<dbReference type="SMART" id="SM01033">
    <property type="entry name" value="BING4CT"/>
    <property type="match status" value="1"/>
</dbReference>
<dbReference type="InterPro" id="IPR036322">
    <property type="entry name" value="WD40_repeat_dom_sf"/>
</dbReference>
<dbReference type="InterPro" id="IPR001680">
    <property type="entry name" value="WD40_rpt"/>
</dbReference>
<evidence type="ECO:0000256" key="4">
    <source>
        <dbReference type="ARBA" id="ARBA00023242"/>
    </source>
</evidence>
<dbReference type="InterPro" id="IPR012952">
    <property type="entry name" value="BING4_C_dom"/>
</dbReference>
<evidence type="ECO:0000259" key="6">
    <source>
        <dbReference type="SMART" id="SM01033"/>
    </source>
</evidence>
<keyword evidence="2 5" id="KW-0853">WD repeat</keyword>
<dbReference type="SUPFAM" id="SSF50978">
    <property type="entry name" value="WD40 repeat-like"/>
    <property type="match status" value="1"/>
</dbReference>
<dbReference type="Pfam" id="PF08149">
    <property type="entry name" value="BING4CT"/>
    <property type="match status" value="1"/>
</dbReference>
<dbReference type="AlphaFoldDB" id="A0A167UU61"/>
<feature type="repeat" description="WD" evidence="5">
    <location>
        <begin position="46"/>
        <end position="77"/>
    </location>
</feature>
<reference evidence="7" key="1">
    <citation type="journal article" date="2016" name="Mol. Biol. Evol.">
        <title>Comparative Genomics of Early-Diverging Mushroom-Forming Fungi Provides Insights into the Origins of Lignocellulose Decay Capabilities.</title>
        <authorList>
            <person name="Nagy L.G."/>
            <person name="Riley R."/>
            <person name="Tritt A."/>
            <person name="Adam C."/>
            <person name="Daum C."/>
            <person name="Floudas D."/>
            <person name="Sun H."/>
            <person name="Yadav J.S."/>
            <person name="Pangilinan J."/>
            <person name="Larsson K.H."/>
            <person name="Matsuura K."/>
            <person name="Barry K."/>
            <person name="Labutti K."/>
            <person name="Kuo R."/>
            <person name="Ohm R.A."/>
            <person name="Bhattacharya S.S."/>
            <person name="Shirouzu T."/>
            <person name="Yoshinaga Y."/>
            <person name="Martin F.M."/>
            <person name="Grigoriev I.V."/>
            <person name="Hibbett D.S."/>
        </authorList>
    </citation>
    <scope>NUCLEOTIDE SEQUENCE [LARGE SCALE GENOMIC DNA]</scope>
    <source>
        <strain evidence="7">CBS 109695</strain>
    </source>
</reference>
<dbReference type="PANTHER" id="PTHR14085">
    <property type="entry name" value="WD-REPEAT PROTEIN BING4"/>
    <property type="match status" value="1"/>
</dbReference>
<dbReference type="PROSITE" id="PS50082">
    <property type="entry name" value="WD_REPEATS_2"/>
    <property type="match status" value="1"/>
</dbReference>
<protein>
    <recommendedName>
        <fullName evidence="6">BING4 C-terminal domain-containing protein</fullName>
    </recommendedName>
</protein>